<evidence type="ECO:0000256" key="5">
    <source>
        <dbReference type="SAM" id="Phobius"/>
    </source>
</evidence>
<dbReference type="PANTHER" id="PTHR23294">
    <property type="entry name" value="ET TRANSLATION PRODUCT-RELATED"/>
    <property type="match status" value="1"/>
</dbReference>
<keyword evidence="2 5" id="KW-0812">Transmembrane</keyword>
<dbReference type="EMBL" id="CT868296">
    <property type="protein sequence ID" value="CAK78164.1"/>
    <property type="molecule type" value="Genomic_DNA"/>
</dbReference>
<evidence type="ECO:0000256" key="2">
    <source>
        <dbReference type="ARBA" id="ARBA00022692"/>
    </source>
</evidence>
<dbReference type="GO" id="GO:0016020">
    <property type="term" value="C:membrane"/>
    <property type="evidence" value="ECO:0007669"/>
    <property type="project" value="UniProtKB-SubCell"/>
</dbReference>
<evidence type="ECO:0008006" key="8">
    <source>
        <dbReference type="Google" id="ProtNLM"/>
    </source>
</evidence>
<evidence type="ECO:0000313" key="6">
    <source>
        <dbReference type="EMBL" id="CAK78164.1"/>
    </source>
</evidence>
<sequence length="432" mass="49279">MASCFNIPPNFWKLFYMNLILTIHLSLCLALIALLPQIAEQNGYTDLGKYSIMTVYLTEFLFNIIAPAYLKNRRFNYAFLFQAILVVPCFFVSDYLANCRNGNDTFWICKPSVMSPLSISFTFLLGVGLAGYFILQNFYVSQCSSHESSEIMFSTTYIFLGCSSMLSGFYANIMLQLVSRSNFFWVSGFIELILSLLFFFIKTPTKSDVLIFDSKVNQEDLEIEAEENSISRNIQNIFKTMFDKSSFIYYPLFWTSGIIIGFEYGLLYQFINKSLSKQHHDLQTVNEITASVYLTVGIAQILGALLNGFIKKLFKSNSNIILYANILCVVMFVSLVDSFVYDLTLTKALGFFLGFADMTGQFTSSITISEQYKDPLSIYGVYFSMQNFSIAFMIAQATFLQHLHLAYNLCIITLSQIAVNVSIHYLNKKKHE</sequence>
<evidence type="ECO:0000256" key="3">
    <source>
        <dbReference type="ARBA" id="ARBA00022989"/>
    </source>
</evidence>
<dbReference type="InParanoid" id="A0D547"/>
<keyword evidence="3 5" id="KW-1133">Transmembrane helix</keyword>
<feature type="transmembrane region" description="Helical" evidence="5">
    <location>
        <begin position="405"/>
        <end position="426"/>
    </location>
</feature>
<feature type="transmembrane region" description="Helical" evidence="5">
    <location>
        <begin position="380"/>
        <end position="399"/>
    </location>
</feature>
<accession>A0D547</accession>
<dbReference type="PANTHER" id="PTHR23294:SF0">
    <property type="entry name" value="UNC93-LIKE PROTEIN MFSD11"/>
    <property type="match status" value="1"/>
</dbReference>
<feature type="transmembrane region" description="Helical" evidence="5">
    <location>
        <begin position="183"/>
        <end position="201"/>
    </location>
</feature>
<dbReference type="InterPro" id="IPR011701">
    <property type="entry name" value="MFS"/>
</dbReference>
<feature type="transmembrane region" description="Helical" evidence="5">
    <location>
        <begin position="50"/>
        <end position="70"/>
    </location>
</feature>
<evidence type="ECO:0000256" key="4">
    <source>
        <dbReference type="ARBA" id="ARBA00023136"/>
    </source>
</evidence>
<dbReference type="InterPro" id="IPR036259">
    <property type="entry name" value="MFS_trans_sf"/>
</dbReference>
<dbReference type="AlphaFoldDB" id="A0D547"/>
<dbReference type="RefSeq" id="XP_001445561.1">
    <property type="nucleotide sequence ID" value="XM_001445524.1"/>
</dbReference>
<dbReference type="SUPFAM" id="SSF103473">
    <property type="entry name" value="MFS general substrate transporter"/>
    <property type="match status" value="1"/>
</dbReference>
<proteinExistence type="predicted"/>
<feature type="transmembrane region" description="Helical" evidence="5">
    <location>
        <begin position="247"/>
        <end position="271"/>
    </location>
</feature>
<keyword evidence="7" id="KW-1185">Reference proteome</keyword>
<dbReference type="InterPro" id="IPR051617">
    <property type="entry name" value="UNC-93-like_regulator"/>
</dbReference>
<reference evidence="6 7" key="1">
    <citation type="journal article" date="2006" name="Nature">
        <title>Global trends of whole-genome duplications revealed by the ciliate Paramecium tetraurelia.</title>
        <authorList>
            <consortium name="Genoscope"/>
            <person name="Aury J.-M."/>
            <person name="Jaillon O."/>
            <person name="Duret L."/>
            <person name="Noel B."/>
            <person name="Jubin C."/>
            <person name="Porcel B.M."/>
            <person name="Segurens B."/>
            <person name="Daubin V."/>
            <person name="Anthouard V."/>
            <person name="Aiach N."/>
            <person name="Arnaiz O."/>
            <person name="Billaut A."/>
            <person name="Beisson J."/>
            <person name="Blanc I."/>
            <person name="Bouhouche K."/>
            <person name="Camara F."/>
            <person name="Duharcourt S."/>
            <person name="Guigo R."/>
            <person name="Gogendeau D."/>
            <person name="Katinka M."/>
            <person name="Keller A.-M."/>
            <person name="Kissmehl R."/>
            <person name="Klotz C."/>
            <person name="Koll F."/>
            <person name="Le Moue A."/>
            <person name="Lepere C."/>
            <person name="Malinsky S."/>
            <person name="Nowacki M."/>
            <person name="Nowak J.K."/>
            <person name="Plattner H."/>
            <person name="Poulain J."/>
            <person name="Ruiz F."/>
            <person name="Serrano V."/>
            <person name="Zagulski M."/>
            <person name="Dessen P."/>
            <person name="Betermier M."/>
            <person name="Weissenbach J."/>
            <person name="Scarpelli C."/>
            <person name="Schachter V."/>
            <person name="Sperling L."/>
            <person name="Meyer E."/>
            <person name="Cohen J."/>
            <person name="Wincker P."/>
        </authorList>
    </citation>
    <scope>NUCLEOTIDE SEQUENCE [LARGE SCALE GENOMIC DNA]</scope>
    <source>
        <strain evidence="6 7">Stock d4-2</strain>
    </source>
</reference>
<dbReference type="Proteomes" id="UP000000600">
    <property type="component" value="Unassembled WGS sequence"/>
</dbReference>
<feature type="transmembrane region" description="Helical" evidence="5">
    <location>
        <begin position="322"/>
        <end position="341"/>
    </location>
</feature>
<feature type="transmembrane region" description="Helical" evidence="5">
    <location>
        <begin position="117"/>
        <end position="139"/>
    </location>
</feature>
<gene>
    <name evidence="6" type="ORF">GSPATT00013611001</name>
</gene>
<dbReference type="OMA" id="MASCFNI"/>
<comment type="subcellular location">
    <subcellularLocation>
        <location evidence="1">Membrane</location>
        <topology evidence="1">Multi-pass membrane protein</topology>
    </subcellularLocation>
</comment>
<dbReference type="HOGENOM" id="CLU_621824_0_0_1"/>
<protein>
    <recommendedName>
        <fullName evidence="8">Major facilitator superfamily (MFS) profile domain-containing protein</fullName>
    </recommendedName>
</protein>
<feature type="transmembrane region" description="Helical" evidence="5">
    <location>
        <begin position="291"/>
        <end position="310"/>
    </location>
</feature>
<dbReference type="STRING" id="5888.A0D547"/>
<dbReference type="Pfam" id="PF07690">
    <property type="entry name" value="MFS_1"/>
    <property type="match status" value="1"/>
</dbReference>
<name>A0D547_PARTE</name>
<feature type="transmembrane region" description="Helical" evidence="5">
    <location>
        <begin position="15"/>
        <end position="38"/>
    </location>
</feature>
<dbReference type="OrthoDB" id="293539at2759"/>
<organism evidence="6 7">
    <name type="scientific">Paramecium tetraurelia</name>
    <dbReference type="NCBI Taxonomy" id="5888"/>
    <lineage>
        <taxon>Eukaryota</taxon>
        <taxon>Sar</taxon>
        <taxon>Alveolata</taxon>
        <taxon>Ciliophora</taxon>
        <taxon>Intramacronucleata</taxon>
        <taxon>Oligohymenophorea</taxon>
        <taxon>Peniculida</taxon>
        <taxon>Parameciidae</taxon>
        <taxon>Paramecium</taxon>
    </lineage>
</organism>
<feature type="transmembrane region" description="Helical" evidence="5">
    <location>
        <begin position="151"/>
        <end position="171"/>
    </location>
</feature>
<dbReference type="GeneID" id="5031346"/>
<feature type="transmembrane region" description="Helical" evidence="5">
    <location>
        <begin position="77"/>
        <end position="97"/>
    </location>
</feature>
<evidence type="ECO:0000313" key="7">
    <source>
        <dbReference type="Proteomes" id="UP000000600"/>
    </source>
</evidence>
<evidence type="ECO:0000256" key="1">
    <source>
        <dbReference type="ARBA" id="ARBA00004141"/>
    </source>
</evidence>
<keyword evidence="4 5" id="KW-0472">Membrane</keyword>
<dbReference type="GO" id="GO:0022857">
    <property type="term" value="F:transmembrane transporter activity"/>
    <property type="evidence" value="ECO:0007669"/>
    <property type="project" value="InterPro"/>
</dbReference>
<dbReference type="KEGG" id="ptm:GSPATT00013611001"/>
<dbReference type="Gene3D" id="1.20.1250.20">
    <property type="entry name" value="MFS general substrate transporter like domains"/>
    <property type="match status" value="1"/>
</dbReference>